<dbReference type="Pfam" id="PF05670">
    <property type="entry name" value="NFACT-R_1"/>
    <property type="match status" value="1"/>
</dbReference>
<evidence type="ECO:0000313" key="12">
    <source>
        <dbReference type="Proteomes" id="UP000663829"/>
    </source>
</evidence>
<dbReference type="GO" id="GO:0005737">
    <property type="term" value="C:cytoplasm"/>
    <property type="evidence" value="ECO:0007669"/>
    <property type="project" value="UniProtKB-SubCell"/>
</dbReference>
<comment type="subcellular location">
    <subcellularLocation>
        <location evidence="2">Cytoplasm</location>
    </subcellularLocation>
    <subcellularLocation>
        <location evidence="1">Nucleus</location>
    </subcellularLocation>
</comment>
<dbReference type="InterPro" id="IPR021846">
    <property type="entry name" value="NFACT-C"/>
</dbReference>
<dbReference type="AlphaFoldDB" id="A0A814K2F9"/>
<evidence type="ECO:0000259" key="8">
    <source>
        <dbReference type="Pfam" id="PF05670"/>
    </source>
</evidence>
<dbReference type="GO" id="GO:0043023">
    <property type="term" value="F:ribosomal large subunit binding"/>
    <property type="evidence" value="ECO:0007669"/>
    <property type="project" value="TreeGrafter"/>
</dbReference>
<dbReference type="GO" id="GO:0072344">
    <property type="term" value="P:rescue of stalled ribosome"/>
    <property type="evidence" value="ECO:0007669"/>
    <property type="project" value="TreeGrafter"/>
</dbReference>
<reference evidence="10" key="1">
    <citation type="submission" date="2021-02" db="EMBL/GenBank/DDBJ databases">
        <authorList>
            <person name="Nowell W R."/>
        </authorList>
    </citation>
    <scope>NUCLEOTIDE SEQUENCE</scope>
</reference>
<dbReference type="GO" id="GO:0000049">
    <property type="term" value="F:tRNA binding"/>
    <property type="evidence" value="ECO:0007669"/>
    <property type="project" value="TreeGrafter"/>
</dbReference>
<accession>A0A814K2F9</accession>
<feature type="compositionally biased region" description="Polar residues" evidence="7">
    <location>
        <begin position="735"/>
        <end position="749"/>
    </location>
</feature>
<dbReference type="GO" id="GO:1990116">
    <property type="term" value="P:ribosome-associated ubiquitin-dependent protein catabolic process"/>
    <property type="evidence" value="ECO:0007669"/>
    <property type="project" value="TreeGrafter"/>
</dbReference>
<keyword evidence="4" id="KW-0963">Cytoplasm</keyword>
<feature type="compositionally biased region" description="Polar residues" evidence="7">
    <location>
        <begin position="805"/>
        <end position="815"/>
    </location>
</feature>
<dbReference type="Pfam" id="PF05833">
    <property type="entry name" value="NFACT_N"/>
    <property type="match status" value="1"/>
</dbReference>
<feature type="compositionally biased region" description="Acidic residues" evidence="7">
    <location>
        <begin position="673"/>
        <end position="689"/>
    </location>
</feature>
<comment type="caution">
    <text evidence="10">The sequence shown here is derived from an EMBL/GenBank/DDBJ whole genome shotgun (WGS) entry which is preliminary data.</text>
</comment>
<evidence type="ECO:0008006" key="13">
    <source>
        <dbReference type="Google" id="ProtNLM"/>
    </source>
</evidence>
<feature type="compositionally biased region" description="Basic and acidic residues" evidence="7">
    <location>
        <begin position="830"/>
        <end position="844"/>
    </location>
</feature>
<dbReference type="OrthoDB" id="207084at2759"/>
<protein>
    <recommendedName>
        <fullName evidence="13">Nuclear export mediator factor NEMF</fullName>
    </recommendedName>
</protein>
<dbReference type="EMBL" id="CAJOBC010004130">
    <property type="protein sequence ID" value="CAF3815742.1"/>
    <property type="molecule type" value="Genomic_DNA"/>
</dbReference>
<dbReference type="GO" id="GO:1990112">
    <property type="term" value="C:RQC complex"/>
    <property type="evidence" value="ECO:0007669"/>
    <property type="project" value="TreeGrafter"/>
</dbReference>
<dbReference type="Gene3D" id="2.30.310.10">
    <property type="entry name" value="ibrinogen binding protein from staphylococcus aureus domain"/>
    <property type="match status" value="1"/>
</dbReference>
<feature type="domain" description="NFACT protein C-terminal" evidence="9">
    <location>
        <begin position="926"/>
        <end position="1017"/>
    </location>
</feature>
<proteinExistence type="inferred from homology"/>
<gene>
    <name evidence="10" type="ORF">GPM918_LOCUS16020</name>
    <name evidence="11" type="ORF">SRO942_LOCUS16021</name>
</gene>
<keyword evidence="5" id="KW-0175">Coiled coil</keyword>
<name>A0A814K2F9_9BILA</name>
<feature type="region of interest" description="Disordered" evidence="7">
    <location>
        <begin position="735"/>
        <end position="902"/>
    </location>
</feature>
<dbReference type="FunFam" id="2.30.310.10:FF:000001">
    <property type="entry name" value="Nuclear export mediator factor Nemf"/>
    <property type="match status" value="1"/>
</dbReference>
<organism evidence="10 12">
    <name type="scientific">Didymodactylos carnosus</name>
    <dbReference type="NCBI Taxonomy" id="1234261"/>
    <lineage>
        <taxon>Eukaryota</taxon>
        <taxon>Metazoa</taxon>
        <taxon>Spiralia</taxon>
        <taxon>Gnathifera</taxon>
        <taxon>Rotifera</taxon>
        <taxon>Eurotatoria</taxon>
        <taxon>Bdelloidea</taxon>
        <taxon>Philodinida</taxon>
        <taxon>Philodinidae</taxon>
        <taxon>Didymodactylos</taxon>
    </lineage>
</organism>
<keyword evidence="12" id="KW-1185">Reference proteome</keyword>
<dbReference type="Pfam" id="PF11923">
    <property type="entry name" value="NFACT-C"/>
    <property type="match status" value="1"/>
</dbReference>
<dbReference type="InterPro" id="IPR008532">
    <property type="entry name" value="NFACT_RNA-bd"/>
</dbReference>
<feature type="region of interest" description="Disordered" evidence="7">
    <location>
        <begin position="650"/>
        <end position="723"/>
    </location>
</feature>
<feature type="compositionally biased region" description="Basic and acidic residues" evidence="7">
    <location>
        <begin position="650"/>
        <end position="669"/>
    </location>
</feature>
<evidence type="ECO:0000256" key="7">
    <source>
        <dbReference type="SAM" id="MobiDB-lite"/>
    </source>
</evidence>
<dbReference type="GO" id="GO:0005634">
    <property type="term" value="C:nucleus"/>
    <property type="evidence" value="ECO:0007669"/>
    <property type="project" value="UniProtKB-SubCell"/>
</dbReference>
<feature type="compositionally biased region" description="Acidic residues" evidence="7">
    <location>
        <begin position="787"/>
        <end position="797"/>
    </location>
</feature>
<feature type="compositionally biased region" description="Basic and acidic residues" evidence="7">
    <location>
        <begin position="768"/>
        <end position="786"/>
    </location>
</feature>
<dbReference type="Proteomes" id="UP000681722">
    <property type="component" value="Unassembled WGS sequence"/>
</dbReference>
<evidence type="ECO:0000259" key="9">
    <source>
        <dbReference type="Pfam" id="PF11923"/>
    </source>
</evidence>
<dbReference type="InterPro" id="IPR051608">
    <property type="entry name" value="RQC_Subunit_NEMF"/>
</dbReference>
<feature type="compositionally biased region" description="Basic residues" evidence="7">
    <location>
        <begin position="819"/>
        <end position="829"/>
    </location>
</feature>
<feature type="compositionally biased region" description="Basic residues" evidence="7">
    <location>
        <begin position="858"/>
        <end position="869"/>
    </location>
</feature>
<dbReference type="NCBIfam" id="NF041120">
    <property type="entry name" value="RqcH_arch"/>
    <property type="match status" value="1"/>
</dbReference>
<evidence type="ECO:0000256" key="6">
    <source>
        <dbReference type="ARBA" id="ARBA00023242"/>
    </source>
</evidence>
<dbReference type="Proteomes" id="UP000663829">
    <property type="component" value="Unassembled WGS sequence"/>
</dbReference>
<evidence type="ECO:0000256" key="5">
    <source>
        <dbReference type="ARBA" id="ARBA00023054"/>
    </source>
</evidence>
<feature type="compositionally biased region" description="Polar residues" evidence="7">
    <location>
        <begin position="694"/>
        <end position="716"/>
    </location>
</feature>
<evidence type="ECO:0000256" key="2">
    <source>
        <dbReference type="ARBA" id="ARBA00004496"/>
    </source>
</evidence>
<feature type="compositionally biased region" description="Polar residues" evidence="7">
    <location>
        <begin position="870"/>
        <end position="887"/>
    </location>
</feature>
<evidence type="ECO:0000256" key="3">
    <source>
        <dbReference type="ARBA" id="ARBA00008318"/>
    </source>
</evidence>
<evidence type="ECO:0000256" key="1">
    <source>
        <dbReference type="ARBA" id="ARBA00004123"/>
    </source>
</evidence>
<feature type="domain" description="NFACT RNA-binding" evidence="8">
    <location>
        <begin position="510"/>
        <end position="620"/>
    </location>
</feature>
<evidence type="ECO:0000256" key="4">
    <source>
        <dbReference type="ARBA" id="ARBA00022490"/>
    </source>
</evidence>
<dbReference type="EMBL" id="CAJNOQ010004129">
    <property type="protein sequence ID" value="CAF1045783.1"/>
    <property type="molecule type" value="Genomic_DNA"/>
</dbReference>
<evidence type="ECO:0000313" key="11">
    <source>
        <dbReference type="EMBL" id="CAF3815742.1"/>
    </source>
</evidence>
<sequence length="1024" mass="117016">MPAKKVRFTTLDLKAGIATIRKRFIGVRVANIYDVDNKTYLIKFSKPDDKGVLLIESATRIHTTEFDWPKGLIPSGFSMKLRKHLKSRRLESIEQLGIDRIVDMQFGSGEAAYHLIVELYDRGNIILTDYKYMILTLLRKRLDQSTDEKFAVNETYAIENVRQQEDLLSIEKLSEILKNSQANESIKKILNPLLPFGSAVVDECLLKAGFNENCLLGKNFDVNNDVEKLHNELKLAMNYLHKADSGDCKGYIIYRKEKKTSNISSVTTAASVVPNELLNYEEFHPFLFKQFENKAYLELETFDRAVDEFFSKIESQRVDSQILHKEKEALKKLDNVKQDQLKRLQELKSIQDEDVRKARLIIMNSDLVTKAILAINTAVANQYSWTEIKEFVDDAKQQNDQVAKIIKDIKFEINHITLLLKCPSADDDEEDENENEFAPVKIDIDLSLSAYANAEKYYDHKKQSSNKEIRTIEAGEKAIKSAHRKTKELLKEVQRVATITKARKLFWFEKFFWFISSDNYLVVGGRDSQQNELLVKRYLKQGDLYVHADLHGASSIIIKNPTDNDVPPRTLQEAGVMASCYSAAWEAKVPAPAYWVKHDQVSKTAPSGEYLTSGAFMIRGKRNYLPSGVLHYGLALLFKFDESDEAAIERHKEDRKPKTTVDEKDDKLSLVENVDEQQIEVSDEEESQDDSEKPVQQSTDISEIPSSHTKETISSSEESDNEYPDTQIVYQHTTAGEFRLSTTSTSPRVSESSTTESKQQQHGHRYLTKQERKALKTGREIVNEEKQQEEEEEENATDEQKSLDSESIQQQNQQLPLKRGQRSRMKKMKEKYADQDDEDREIRMKLLCSAGSNEQHNRKGGSKKNKKKQQTIVQKPNHQVPPLSTNIPKPKPLPPRQLKESGGDTGVIVEEVIDDEDEQEKNKAETDDYRLLSTITGQPVTDDPLIYVIPVCAPWSTLQSYKYKIKLSPGTGKKGKSVQTVLKYFMYDKTATNLEKDLIKSIKDQDISRNLPGKVKLSLPASLK</sequence>
<comment type="similarity">
    <text evidence="3">Belongs to the NEMF family.</text>
</comment>
<dbReference type="PANTHER" id="PTHR15239">
    <property type="entry name" value="NUCLEAR EXPORT MEDIATOR FACTOR NEMF"/>
    <property type="match status" value="1"/>
</dbReference>
<evidence type="ECO:0000313" key="10">
    <source>
        <dbReference type="EMBL" id="CAF1045783.1"/>
    </source>
</evidence>
<keyword evidence="6" id="KW-0539">Nucleus</keyword>
<dbReference type="PANTHER" id="PTHR15239:SF6">
    <property type="entry name" value="RIBOSOME QUALITY CONTROL COMPLEX SUBUNIT NEMF"/>
    <property type="match status" value="1"/>
</dbReference>